<dbReference type="PANTHER" id="PTHR23048:SF0">
    <property type="entry name" value="CALMODULIN LIKE 3"/>
    <property type="match status" value="1"/>
</dbReference>
<dbReference type="InterPro" id="IPR050230">
    <property type="entry name" value="CALM/Myosin/TropC-like"/>
</dbReference>
<dbReference type="Pfam" id="PF13499">
    <property type="entry name" value="EF-hand_7"/>
    <property type="match status" value="1"/>
</dbReference>
<dbReference type="Gene3D" id="1.10.238.10">
    <property type="entry name" value="EF-hand"/>
    <property type="match status" value="1"/>
</dbReference>
<feature type="compositionally biased region" description="Basic residues" evidence="3">
    <location>
        <begin position="245"/>
        <end position="260"/>
    </location>
</feature>
<dbReference type="SUPFAM" id="SSF47473">
    <property type="entry name" value="EF-hand"/>
    <property type="match status" value="1"/>
</dbReference>
<feature type="domain" description="EF-hand" evidence="4">
    <location>
        <begin position="67"/>
        <end position="102"/>
    </location>
</feature>
<dbReference type="InterPro" id="IPR002048">
    <property type="entry name" value="EF_hand_dom"/>
</dbReference>
<gene>
    <name evidence="5" type="ORF">CVLEPA_LOCUS2473</name>
</gene>
<comment type="caution">
    <text evidence="5">The sequence shown here is derived from an EMBL/GenBank/DDBJ whole genome shotgun (WGS) entry which is preliminary data.</text>
</comment>
<name>A0ABP0EZ71_CLALP</name>
<evidence type="ECO:0000256" key="2">
    <source>
        <dbReference type="ARBA" id="ARBA00022837"/>
    </source>
</evidence>
<sequence length="368" mass="41637">MNNATSGNDLPHNHVIDYLPWFFGEKQKMTLISANKRKRRFGFHAAHEKQILKEQYESYFLNGFTNADVDDLREIFEFYDVDNNKTMDLTELDKALRALGYNPTIDEVEEMIAMMDIDGDKSIDFSEFCMIVGHMTEKKDEFSDLREALRCVERNEDGVVKEEDLFKLMSVQSDGMSIKEIENMLKVVAKDGVIDCEEFIRIIKKAQEKNLADDFTTSKSNETHVPTDTDFRTSTVADKVSSSSIKKKSKTTASKKKKNGGKVNLPDKPCNVETIDSILKALGGPILLTSAIIITSSASKTKPRQKKSRWPSVKRILSYKIQEEKKKAQEMSNLRDVSIVNEATGLLSGRAVAEKVHTKANLQFISLV</sequence>
<feature type="region of interest" description="Disordered" evidence="3">
    <location>
        <begin position="242"/>
        <end position="265"/>
    </location>
</feature>
<reference evidence="5 6" key="1">
    <citation type="submission" date="2024-02" db="EMBL/GenBank/DDBJ databases">
        <authorList>
            <person name="Daric V."/>
            <person name="Darras S."/>
        </authorList>
    </citation>
    <scope>NUCLEOTIDE SEQUENCE [LARGE SCALE GENOMIC DNA]</scope>
</reference>
<evidence type="ECO:0000256" key="1">
    <source>
        <dbReference type="ARBA" id="ARBA00022737"/>
    </source>
</evidence>
<dbReference type="Proteomes" id="UP001642483">
    <property type="component" value="Unassembled WGS sequence"/>
</dbReference>
<evidence type="ECO:0000259" key="4">
    <source>
        <dbReference type="PROSITE" id="PS50222"/>
    </source>
</evidence>
<dbReference type="InterPro" id="IPR018247">
    <property type="entry name" value="EF_Hand_1_Ca_BS"/>
</dbReference>
<evidence type="ECO:0000313" key="5">
    <source>
        <dbReference type="EMBL" id="CAK8672788.1"/>
    </source>
</evidence>
<evidence type="ECO:0000256" key="3">
    <source>
        <dbReference type="SAM" id="MobiDB-lite"/>
    </source>
</evidence>
<evidence type="ECO:0000313" key="6">
    <source>
        <dbReference type="Proteomes" id="UP001642483"/>
    </source>
</evidence>
<organism evidence="5 6">
    <name type="scientific">Clavelina lepadiformis</name>
    <name type="common">Light-bulb sea squirt</name>
    <name type="synonym">Ascidia lepadiformis</name>
    <dbReference type="NCBI Taxonomy" id="159417"/>
    <lineage>
        <taxon>Eukaryota</taxon>
        <taxon>Metazoa</taxon>
        <taxon>Chordata</taxon>
        <taxon>Tunicata</taxon>
        <taxon>Ascidiacea</taxon>
        <taxon>Aplousobranchia</taxon>
        <taxon>Clavelinidae</taxon>
        <taxon>Clavelina</taxon>
    </lineage>
</organism>
<dbReference type="PROSITE" id="PS00018">
    <property type="entry name" value="EF_HAND_1"/>
    <property type="match status" value="2"/>
</dbReference>
<dbReference type="EMBL" id="CAWYQH010000001">
    <property type="protein sequence ID" value="CAK8672788.1"/>
    <property type="molecule type" value="Genomic_DNA"/>
</dbReference>
<dbReference type="PROSITE" id="PS50222">
    <property type="entry name" value="EF_HAND_2"/>
    <property type="match status" value="2"/>
</dbReference>
<keyword evidence="2" id="KW-0106">Calcium</keyword>
<dbReference type="PANTHER" id="PTHR23048">
    <property type="entry name" value="MYOSIN LIGHT CHAIN 1, 3"/>
    <property type="match status" value="1"/>
</dbReference>
<keyword evidence="6" id="KW-1185">Reference proteome</keyword>
<accession>A0ABP0EZ71</accession>
<protein>
    <recommendedName>
        <fullName evidence="4">EF-hand domain-containing protein</fullName>
    </recommendedName>
</protein>
<dbReference type="CDD" id="cd00051">
    <property type="entry name" value="EFh"/>
    <property type="match status" value="1"/>
</dbReference>
<feature type="domain" description="EF-hand" evidence="4">
    <location>
        <begin position="103"/>
        <end position="138"/>
    </location>
</feature>
<dbReference type="InterPro" id="IPR011992">
    <property type="entry name" value="EF-hand-dom_pair"/>
</dbReference>
<keyword evidence="1" id="KW-0677">Repeat</keyword>
<dbReference type="SMART" id="SM00054">
    <property type="entry name" value="EFh"/>
    <property type="match status" value="4"/>
</dbReference>
<proteinExistence type="predicted"/>